<dbReference type="InterPro" id="IPR056742">
    <property type="entry name" value="BLTP1_C"/>
</dbReference>
<organism evidence="5 6">
    <name type="scientific">Cichlidogyrus casuarinus</name>
    <dbReference type="NCBI Taxonomy" id="1844966"/>
    <lineage>
        <taxon>Eukaryota</taxon>
        <taxon>Metazoa</taxon>
        <taxon>Spiralia</taxon>
        <taxon>Lophotrochozoa</taxon>
        <taxon>Platyhelminthes</taxon>
        <taxon>Monogenea</taxon>
        <taxon>Monopisthocotylea</taxon>
        <taxon>Dactylogyridea</taxon>
        <taxon>Ancyrocephalidae</taxon>
        <taxon>Cichlidogyrus</taxon>
    </lineage>
</organism>
<feature type="region of interest" description="Disordered" evidence="2">
    <location>
        <begin position="1"/>
        <end position="66"/>
    </location>
</feature>
<feature type="domain" description="Bridge-like lipid transfer protein family member 1 C-terminal" evidence="4">
    <location>
        <begin position="545"/>
        <end position="1001"/>
    </location>
</feature>
<gene>
    <name evidence="5" type="ORF">Ciccas_003114</name>
</gene>
<feature type="coiled-coil region" evidence="1">
    <location>
        <begin position="760"/>
        <end position="787"/>
    </location>
</feature>
<evidence type="ECO:0000259" key="3">
    <source>
        <dbReference type="Pfam" id="PF25039"/>
    </source>
</evidence>
<dbReference type="Proteomes" id="UP001626550">
    <property type="component" value="Unassembled WGS sequence"/>
</dbReference>
<feature type="compositionally biased region" description="Polar residues" evidence="2">
    <location>
        <begin position="347"/>
        <end position="363"/>
    </location>
</feature>
<reference evidence="5 6" key="1">
    <citation type="submission" date="2024-11" db="EMBL/GenBank/DDBJ databases">
        <title>Adaptive evolution of stress response genes in parasites aligns with host niche diversity.</title>
        <authorList>
            <person name="Hahn C."/>
            <person name="Resl P."/>
        </authorList>
    </citation>
    <scope>NUCLEOTIDE SEQUENCE [LARGE SCALE GENOMIC DNA]</scope>
    <source>
        <strain evidence="5">EGGRZ-B1_66</strain>
        <tissue evidence="5">Body</tissue>
    </source>
</reference>
<feature type="compositionally biased region" description="Basic residues" evidence="2">
    <location>
        <begin position="1043"/>
        <end position="1054"/>
    </location>
</feature>
<dbReference type="PANTHER" id="PTHR31640:SF1">
    <property type="entry name" value="BRIDGE-LIKE LIPID TRANSFER PROTEIN FAMILY MEMBER 1"/>
    <property type="match status" value="1"/>
</dbReference>
<dbReference type="AlphaFoldDB" id="A0ABD2QFR2"/>
<feature type="compositionally biased region" description="Basic and acidic residues" evidence="2">
    <location>
        <begin position="386"/>
        <end position="403"/>
    </location>
</feature>
<feature type="region of interest" description="Disordered" evidence="2">
    <location>
        <begin position="336"/>
        <end position="403"/>
    </location>
</feature>
<dbReference type="Pfam" id="PF25040">
    <property type="entry name" value="BLTP1_C"/>
    <property type="match status" value="1"/>
</dbReference>
<feature type="region of interest" description="Disordered" evidence="2">
    <location>
        <begin position="1024"/>
        <end position="1065"/>
    </location>
</feature>
<name>A0ABD2QFR2_9PLAT</name>
<dbReference type="EMBL" id="JBJKFK010000271">
    <property type="protein sequence ID" value="KAL3318223.1"/>
    <property type="molecule type" value="Genomic_DNA"/>
</dbReference>
<evidence type="ECO:0000313" key="6">
    <source>
        <dbReference type="Proteomes" id="UP001626550"/>
    </source>
</evidence>
<evidence type="ECO:0000313" key="5">
    <source>
        <dbReference type="EMBL" id="KAL3318223.1"/>
    </source>
</evidence>
<evidence type="ECO:0000256" key="1">
    <source>
        <dbReference type="SAM" id="Coils"/>
    </source>
</evidence>
<keyword evidence="1" id="KW-0175">Coiled coil</keyword>
<keyword evidence="6" id="KW-1185">Reference proteome</keyword>
<feature type="compositionally biased region" description="Low complexity" evidence="2">
    <location>
        <begin position="1"/>
        <end position="14"/>
    </location>
</feature>
<sequence>MAESPSTPTETDSSGGHPHVVFENDSLRYTKVGGDVSEAHVTGSSQTSVPDPDKLSNGSSRKNNMPMMFPDLPTGPMILPECWSRLYTYVQYYTTVPDFKTVSKKTSKMPTILEEEGKAGVKESKNKEQKFMTDKDLLASMNTYGNLTLPEVHFLDESARSGKNSKQKTAIEKIAYPWLRGQRVPYVVFVTGKVREMNMSAALSELKLNANVRNIQGSLSMNKVLCGHGNFTDKSINYSISAHCDDCKIRLLEGIKPNQMLVPVRILKLIFSEVACMQVGRSHVMISCTLGRHQEKNALMTELGRVVVRLPHHPVQLHGVVQRQAKRISHSMSDFAAETPQVPAPTSECSSQMSSAQNTQRGSGSAHGKDSSYSSAEGKTAKKVRPKLDIATEPSEKPTKTKESAAPVCINLTAIAQGMTLDVALHPGLNAVYKVDPVYVIGKVGSACQVDISLTHHSLSFESSFSQAKTSAIPQDVCLPLPKILTSITQRKSVSGVHSQDKFQLLQGFRSGPMSTSFPEMPMKSKAPMSKDEETILTQGLTATEGTYLDIQTSMGMLEQTLSTDMLNYIVVVAKLFAREVNEIIQKMAGDEPLFDRGGGSKATFAFDLGGKNSLVAPSSRSKISLKIRQQGVRLMATTENGAIKLETKEIDVEFTNRVSPSAAMMKQASSNDSWVLFVTFEFLSLELGHLIKDIYYEERSPEFKTLAFFQTAIALRSLFAEEVTTQTSSSATSKSDVSEREAFLISLRRPIFCLKPAALDRAILLMIDYKKELAKWKERLNLLLAMASTANVTRAAGQRQNAQRPSVVYPADSSSDTGMALVLTLDKSRISACYKDSLVSEGEFTDFCLRFEDDFLIGSDDWQPDRKKNSFLVKDNRSTQLMIMNACTVPKGTFIVCSKAPDLLSMSDRSSWMIAVQWQMCGLDVHMDSSIGRRLKTLTSTLTDMTGYYDDHATALYATTNTDVDSDYQDEEAKDSTYDTKHLRGLERESRVEEFQKALECQSIKRQRWNDIKNKTNLISSVKRVSSLKARKPAGLEEPQRSKHSKSQHHTRLVSHEAPTARSTTSIMIEAQMAAKRQLEVDDTNALFSTLSTNSLNES</sequence>
<dbReference type="InterPro" id="IPR056741">
    <property type="entry name" value="BLTP1_M"/>
</dbReference>
<evidence type="ECO:0000259" key="4">
    <source>
        <dbReference type="Pfam" id="PF25040"/>
    </source>
</evidence>
<evidence type="ECO:0008006" key="7">
    <source>
        <dbReference type="Google" id="ProtNLM"/>
    </source>
</evidence>
<proteinExistence type="predicted"/>
<protein>
    <recommendedName>
        <fullName evidence="7">Fragile site-associated protein C-terminal domain-containing protein</fullName>
    </recommendedName>
</protein>
<accession>A0ABD2QFR2</accession>
<dbReference type="PANTHER" id="PTHR31640">
    <property type="entry name" value="TRANSMEMBRANE PROTEIN KIAA1109"/>
    <property type="match status" value="1"/>
</dbReference>
<comment type="caution">
    <text evidence="5">The sequence shown here is derived from an EMBL/GenBank/DDBJ whole genome shotgun (WGS) entry which is preliminary data.</text>
</comment>
<dbReference type="Pfam" id="PF25039">
    <property type="entry name" value="BLTP1_M"/>
    <property type="match status" value="1"/>
</dbReference>
<dbReference type="InterPro" id="IPR033616">
    <property type="entry name" value="BLTP1"/>
</dbReference>
<evidence type="ECO:0000256" key="2">
    <source>
        <dbReference type="SAM" id="MobiDB-lite"/>
    </source>
</evidence>
<feature type="domain" description="Bridge-like lipid transfer protein family member 1 middle region" evidence="3">
    <location>
        <begin position="181"/>
        <end position="487"/>
    </location>
</feature>